<dbReference type="RefSeq" id="XP_007408720.1">
    <property type="nucleotide sequence ID" value="XM_007408658.1"/>
</dbReference>
<evidence type="ECO:0000313" key="2">
    <source>
        <dbReference type="EMBL" id="EGG07955.1"/>
    </source>
</evidence>
<dbReference type="AlphaFoldDB" id="F4RI74"/>
<feature type="compositionally biased region" description="Acidic residues" evidence="1">
    <location>
        <begin position="84"/>
        <end position="96"/>
    </location>
</feature>
<gene>
    <name evidence="2" type="ORF">MELLADRAFT_105461</name>
</gene>
<evidence type="ECO:0000313" key="3">
    <source>
        <dbReference type="Proteomes" id="UP000001072"/>
    </source>
</evidence>
<keyword evidence="3" id="KW-1185">Reference proteome</keyword>
<dbReference type="HOGENOM" id="CLU_091779_0_0_1"/>
<dbReference type="EMBL" id="GL883102">
    <property type="protein sequence ID" value="EGG07955.1"/>
    <property type="molecule type" value="Genomic_DNA"/>
</dbReference>
<dbReference type="GeneID" id="18922611"/>
<evidence type="ECO:0000256" key="1">
    <source>
        <dbReference type="SAM" id="MobiDB-lite"/>
    </source>
</evidence>
<dbReference type="InParanoid" id="F4RI74"/>
<organism evidence="3">
    <name type="scientific">Melampsora larici-populina (strain 98AG31 / pathotype 3-4-7)</name>
    <name type="common">Poplar leaf rust fungus</name>
    <dbReference type="NCBI Taxonomy" id="747676"/>
    <lineage>
        <taxon>Eukaryota</taxon>
        <taxon>Fungi</taxon>
        <taxon>Dikarya</taxon>
        <taxon>Basidiomycota</taxon>
        <taxon>Pucciniomycotina</taxon>
        <taxon>Pucciniomycetes</taxon>
        <taxon>Pucciniales</taxon>
        <taxon>Melampsoraceae</taxon>
        <taxon>Melampsora</taxon>
    </lineage>
</organism>
<feature type="region of interest" description="Disordered" evidence="1">
    <location>
        <begin position="82"/>
        <end position="102"/>
    </location>
</feature>
<accession>F4RI74</accession>
<evidence type="ECO:0008006" key="4">
    <source>
        <dbReference type="Google" id="ProtNLM"/>
    </source>
</evidence>
<protein>
    <recommendedName>
        <fullName evidence="4">U1-type domain-containing protein</fullName>
    </recommendedName>
</protein>
<reference evidence="3" key="1">
    <citation type="journal article" date="2011" name="Proc. Natl. Acad. Sci. U.S.A.">
        <title>Obligate biotrophy features unraveled by the genomic analysis of rust fungi.</title>
        <authorList>
            <person name="Duplessis S."/>
            <person name="Cuomo C.A."/>
            <person name="Lin Y.-C."/>
            <person name="Aerts A."/>
            <person name="Tisserant E."/>
            <person name="Veneault-Fourrey C."/>
            <person name="Joly D.L."/>
            <person name="Hacquard S."/>
            <person name="Amselem J."/>
            <person name="Cantarel B.L."/>
            <person name="Chiu R."/>
            <person name="Coutinho P.M."/>
            <person name="Feau N."/>
            <person name="Field M."/>
            <person name="Frey P."/>
            <person name="Gelhaye E."/>
            <person name="Goldberg J."/>
            <person name="Grabherr M.G."/>
            <person name="Kodira C.D."/>
            <person name="Kohler A."/>
            <person name="Kuees U."/>
            <person name="Lindquist E.A."/>
            <person name="Lucas S.M."/>
            <person name="Mago R."/>
            <person name="Mauceli E."/>
            <person name="Morin E."/>
            <person name="Murat C."/>
            <person name="Pangilinan J.L."/>
            <person name="Park R."/>
            <person name="Pearson M."/>
            <person name="Quesneville H."/>
            <person name="Rouhier N."/>
            <person name="Sakthikumar S."/>
            <person name="Salamov A.A."/>
            <person name="Schmutz J."/>
            <person name="Selles B."/>
            <person name="Shapiro H."/>
            <person name="Tanguay P."/>
            <person name="Tuskan G.A."/>
            <person name="Henrissat B."/>
            <person name="Van de Peer Y."/>
            <person name="Rouze P."/>
            <person name="Ellis J.G."/>
            <person name="Dodds P.N."/>
            <person name="Schein J.E."/>
            <person name="Zhong S."/>
            <person name="Hamelin R.C."/>
            <person name="Grigoriev I.V."/>
            <person name="Szabo L.J."/>
            <person name="Martin F."/>
        </authorList>
    </citation>
    <scope>NUCLEOTIDE SEQUENCE [LARGE SCALE GENOMIC DNA]</scope>
    <source>
        <strain evidence="3">98AG31 / pathotype 3-4-7</strain>
    </source>
</reference>
<name>F4RI74_MELLP</name>
<dbReference type="Proteomes" id="UP000001072">
    <property type="component" value="Unassembled WGS sequence"/>
</dbReference>
<dbReference type="VEuPathDB" id="FungiDB:MELLADRAFT_105461"/>
<proteinExistence type="predicted"/>
<dbReference type="KEGG" id="mlr:MELLADRAFT_105461"/>
<sequence length="138" mass="15220">MPSDPYTDIEAVSLDPVNPRFRCNACNTRGMANYEHHVRSSAHQNKVARYLSRIAAKEQALVGLEAQESRGIDPPEALALDAGLDFEPDPNPEDAIGDPPSPLTYLRSLQSPDVLGDQLLNHPTDTDDPDARIRFNML</sequence>